<protein>
    <submittedName>
        <fullName evidence="1">Uncharacterized protein</fullName>
    </submittedName>
</protein>
<name>A0A154P2T1_DUFNO</name>
<proteinExistence type="predicted"/>
<keyword evidence="2" id="KW-1185">Reference proteome</keyword>
<evidence type="ECO:0000313" key="2">
    <source>
        <dbReference type="Proteomes" id="UP000076502"/>
    </source>
</evidence>
<dbReference type="AlphaFoldDB" id="A0A154P2T1"/>
<sequence length="53" mass="6143">MRKTKKRLSPISARNLVPDSLGSKCREVIFLFLLQRDLILDRRTTSGFYAFLA</sequence>
<dbReference type="Proteomes" id="UP000076502">
    <property type="component" value="Unassembled WGS sequence"/>
</dbReference>
<accession>A0A154P2T1</accession>
<gene>
    <name evidence="1" type="ORF">WN55_10158</name>
</gene>
<reference evidence="1 2" key="1">
    <citation type="submission" date="2015-07" db="EMBL/GenBank/DDBJ databases">
        <title>The genome of Dufourea novaeangliae.</title>
        <authorList>
            <person name="Pan H."/>
            <person name="Kapheim K."/>
        </authorList>
    </citation>
    <scope>NUCLEOTIDE SEQUENCE [LARGE SCALE GENOMIC DNA]</scope>
    <source>
        <strain evidence="1">0120121106</strain>
        <tissue evidence="1">Whole body</tissue>
    </source>
</reference>
<evidence type="ECO:0000313" key="1">
    <source>
        <dbReference type="EMBL" id="KZC06249.1"/>
    </source>
</evidence>
<dbReference type="EMBL" id="KQ434809">
    <property type="protein sequence ID" value="KZC06249.1"/>
    <property type="molecule type" value="Genomic_DNA"/>
</dbReference>
<organism evidence="1 2">
    <name type="scientific">Dufourea novaeangliae</name>
    <name type="common">Sweat bee</name>
    <dbReference type="NCBI Taxonomy" id="178035"/>
    <lineage>
        <taxon>Eukaryota</taxon>
        <taxon>Metazoa</taxon>
        <taxon>Ecdysozoa</taxon>
        <taxon>Arthropoda</taxon>
        <taxon>Hexapoda</taxon>
        <taxon>Insecta</taxon>
        <taxon>Pterygota</taxon>
        <taxon>Neoptera</taxon>
        <taxon>Endopterygota</taxon>
        <taxon>Hymenoptera</taxon>
        <taxon>Apocrita</taxon>
        <taxon>Aculeata</taxon>
        <taxon>Apoidea</taxon>
        <taxon>Anthophila</taxon>
        <taxon>Halictidae</taxon>
        <taxon>Rophitinae</taxon>
        <taxon>Dufourea</taxon>
    </lineage>
</organism>